<feature type="non-terminal residue" evidence="2">
    <location>
        <position position="146"/>
    </location>
</feature>
<evidence type="ECO:0000256" key="1">
    <source>
        <dbReference type="SAM" id="SignalP"/>
    </source>
</evidence>
<organism evidence="2 3">
    <name type="scientific">Batillaria attramentaria</name>
    <dbReference type="NCBI Taxonomy" id="370345"/>
    <lineage>
        <taxon>Eukaryota</taxon>
        <taxon>Metazoa</taxon>
        <taxon>Spiralia</taxon>
        <taxon>Lophotrochozoa</taxon>
        <taxon>Mollusca</taxon>
        <taxon>Gastropoda</taxon>
        <taxon>Caenogastropoda</taxon>
        <taxon>Sorbeoconcha</taxon>
        <taxon>Cerithioidea</taxon>
        <taxon>Batillariidae</taxon>
        <taxon>Batillaria</taxon>
    </lineage>
</organism>
<feature type="signal peptide" evidence="1">
    <location>
        <begin position="1"/>
        <end position="20"/>
    </location>
</feature>
<name>A0ABD0M3H8_9CAEN</name>
<gene>
    <name evidence="2" type="ORF">BaRGS_00002294</name>
</gene>
<evidence type="ECO:0000313" key="3">
    <source>
        <dbReference type="Proteomes" id="UP001519460"/>
    </source>
</evidence>
<evidence type="ECO:0000313" key="2">
    <source>
        <dbReference type="EMBL" id="KAK7506182.1"/>
    </source>
</evidence>
<dbReference type="Proteomes" id="UP001519460">
    <property type="component" value="Unassembled WGS sequence"/>
</dbReference>
<dbReference type="EMBL" id="JACVVK020000007">
    <property type="protein sequence ID" value="KAK7506182.1"/>
    <property type="molecule type" value="Genomic_DNA"/>
</dbReference>
<proteinExistence type="predicted"/>
<protein>
    <submittedName>
        <fullName evidence="2">Uncharacterized protein</fullName>
    </submittedName>
</protein>
<comment type="caution">
    <text evidence="2">The sequence shown here is derived from an EMBL/GenBank/DDBJ whole genome shotgun (WGS) entry which is preliminary data.</text>
</comment>
<dbReference type="AlphaFoldDB" id="A0ABD0M3H8"/>
<reference evidence="2 3" key="1">
    <citation type="journal article" date="2023" name="Sci. Data">
        <title>Genome assembly of the Korean intertidal mud-creeper Batillaria attramentaria.</title>
        <authorList>
            <person name="Patra A.K."/>
            <person name="Ho P.T."/>
            <person name="Jun S."/>
            <person name="Lee S.J."/>
            <person name="Kim Y."/>
            <person name="Won Y.J."/>
        </authorList>
    </citation>
    <scope>NUCLEOTIDE SEQUENCE [LARGE SCALE GENOMIC DNA]</scope>
    <source>
        <strain evidence="2">Wonlab-2016</strain>
    </source>
</reference>
<feature type="chain" id="PRO_5044872810" evidence="1">
    <location>
        <begin position="21"/>
        <end position="146"/>
    </location>
</feature>
<keyword evidence="3" id="KW-1185">Reference proteome</keyword>
<sequence length="146" mass="16050">MLQMLQIFLLLIAVGCAVQAASVPDLQKRHSYSPYSGYASYNSFYTAYFIYYATTPASSSCCWPIQKESWWRRLSFEDKLLNGVALDECSGNGLVGWQNVLGGDTIALCNGVVTRVDPNSPEPLVILTDPTCLQILQAIKSDPAMS</sequence>
<accession>A0ABD0M3H8</accession>
<keyword evidence="1" id="KW-0732">Signal</keyword>